<sequence length="155" mass="16757">MRLLFGHEFGHIASSSYDQATMNFVESFGNIAGGVGVTTSFCAQRFRLRGSRVADESTPVHRHVKPSHYSSAGDLLVCALGCICPIALSCYTANKYGENACLACVPGGMAAMRTHMRLTYGIQGTICNDALMTCCCGIFETCRMAREIRIRNGEA</sequence>
<accession>A0A5N5Q4C1</accession>
<dbReference type="AlphaFoldDB" id="A0A5N5Q4C1"/>
<protein>
    <submittedName>
        <fullName evidence="1">Uncharacterized protein</fullName>
    </submittedName>
</protein>
<gene>
    <name evidence="1" type="ORF">PHYPO_G00004880</name>
</gene>
<organism evidence="1 2">
    <name type="scientific">Pangasianodon hypophthalmus</name>
    <name type="common">Striped catfish</name>
    <name type="synonym">Helicophagus hypophthalmus</name>
    <dbReference type="NCBI Taxonomy" id="310915"/>
    <lineage>
        <taxon>Eukaryota</taxon>
        <taxon>Metazoa</taxon>
        <taxon>Chordata</taxon>
        <taxon>Craniata</taxon>
        <taxon>Vertebrata</taxon>
        <taxon>Euteleostomi</taxon>
        <taxon>Actinopterygii</taxon>
        <taxon>Neopterygii</taxon>
        <taxon>Teleostei</taxon>
        <taxon>Ostariophysi</taxon>
        <taxon>Siluriformes</taxon>
        <taxon>Pangasiidae</taxon>
        <taxon>Pangasianodon</taxon>
    </lineage>
</organism>
<keyword evidence="2" id="KW-1185">Reference proteome</keyword>
<dbReference type="Proteomes" id="UP000327468">
    <property type="component" value="Chromosome 1"/>
</dbReference>
<dbReference type="EMBL" id="VFJC01000002">
    <property type="protein sequence ID" value="KAB5586725.1"/>
    <property type="molecule type" value="Genomic_DNA"/>
</dbReference>
<reference evidence="1 2" key="1">
    <citation type="submission" date="2019-06" db="EMBL/GenBank/DDBJ databases">
        <title>A chromosome-scale genome assembly of the striped catfish, Pangasianodon hypophthalmus.</title>
        <authorList>
            <person name="Wen M."/>
            <person name="Zahm M."/>
            <person name="Roques C."/>
            <person name="Cabau C."/>
            <person name="Klopp C."/>
            <person name="Donnadieu C."/>
            <person name="Jouanno E."/>
            <person name="Avarre J.-C."/>
            <person name="Campet M."/>
            <person name="Ha T.T.T."/>
            <person name="Dugue R."/>
            <person name="Lampietro C."/>
            <person name="Louis A."/>
            <person name="Herpin A."/>
            <person name="Echchiki A."/>
            <person name="Berthelot C."/>
            <person name="Parey E."/>
            <person name="Roest-Crollius H."/>
            <person name="Braasch I."/>
            <person name="Postlethwait J."/>
            <person name="Bobe J."/>
            <person name="Montfort J."/>
            <person name="Bouchez O."/>
            <person name="Begum T."/>
            <person name="Schartl M."/>
            <person name="Guiguen Y."/>
        </authorList>
    </citation>
    <scope>NUCLEOTIDE SEQUENCE [LARGE SCALE GENOMIC DNA]</scope>
    <source>
        <strain evidence="1 2">Indonesia</strain>
        <tissue evidence="1">Blood</tissue>
    </source>
</reference>
<evidence type="ECO:0000313" key="1">
    <source>
        <dbReference type="EMBL" id="KAB5586725.1"/>
    </source>
</evidence>
<evidence type="ECO:0000313" key="2">
    <source>
        <dbReference type="Proteomes" id="UP000327468"/>
    </source>
</evidence>
<proteinExistence type="predicted"/>
<name>A0A5N5Q4C1_PANHP</name>
<comment type="caution">
    <text evidence="1">The sequence shown here is derived from an EMBL/GenBank/DDBJ whole genome shotgun (WGS) entry which is preliminary data.</text>
</comment>